<dbReference type="GO" id="GO:0046983">
    <property type="term" value="F:protein dimerization activity"/>
    <property type="evidence" value="ECO:0007669"/>
    <property type="project" value="InterPro"/>
</dbReference>
<dbReference type="InterPro" id="IPR033897">
    <property type="entry name" value="SRF-like_MADS-box"/>
</dbReference>
<protein>
    <recommendedName>
        <fullName evidence="7">MADS-box domain-containing protein</fullName>
    </recommendedName>
</protein>
<dbReference type="SMART" id="SM00432">
    <property type="entry name" value="MADS"/>
    <property type="match status" value="1"/>
</dbReference>
<dbReference type="PROSITE" id="PS50066">
    <property type="entry name" value="MADS_BOX_2"/>
    <property type="match status" value="1"/>
</dbReference>
<feature type="compositionally biased region" description="Acidic residues" evidence="6">
    <location>
        <begin position="51"/>
        <end position="64"/>
    </location>
</feature>
<evidence type="ECO:0000256" key="4">
    <source>
        <dbReference type="ARBA" id="ARBA00023163"/>
    </source>
</evidence>
<feature type="region of interest" description="Disordered" evidence="6">
    <location>
        <begin position="1"/>
        <end position="85"/>
    </location>
</feature>
<evidence type="ECO:0000313" key="8">
    <source>
        <dbReference type="EMBL" id="KAG0144434.1"/>
    </source>
</evidence>
<feature type="region of interest" description="Disordered" evidence="6">
    <location>
        <begin position="490"/>
        <end position="514"/>
    </location>
</feature>
<dbReference type="GO" id="GO:0005634">
    <property type="term" value="C:nucleus"/>
    <property type="evidence" value="ECO:0007669"/>
    <property type="project" value="UniProtKB-SubCell"/>
</dbReference>
<dbReference type="OrthoDB" id="2284405at2759"/>
<name>A0A9P6NE65_9BASI</name>
<evidence type="ECO:0000256" key="3">
    <source>
        <dbReference type="ARBA" id="ARBA00023125"/>
    </source>
</evidence>
<dbReference type="Proteomes" id="UP000886653">
    <property type="component" value="Unassembled WGS sequence"/>
</dbReference>
<dbReference type="InterPro" id="IPR036879">
    <property type="entry name" value="TF_MADSbox_sf"/>
</dbReference>
<dbReference type="AlphaFoldDB" id="A0A9P6NE65"/>
<keyword evidence="9" id="KW-1185">Reference proteome</keyword>
<feature type="region of interest" description="Disordered" evidence="6">
    <location>
        <begin position="189"/>
        <end position="300"/>
    </location>
</feature>
<feature type="compositionally biased region" description="Polar residues" evidence="6">
    <location>
        <begin position="19"/>
        <end position="32"/>
    </location>
</feature>
<dbReference type="Gene3D" id="3.40.1810.10">
    <property type="entry name" value="Transcription factor, MADS-box"/>
    <property type="match status" value="1"/>
</dbReference>
<evidence type="ECO:0000256" key="2">
    <source>
        <dbReference type="ARBA" id="ARBA00023015"/>
    </source>
</evidence>
<dbReference type="InterPro" id="IPR002100">
    <property type="entry name" value="TF_MADSbox"/>
</dbReference>
<sequence>MDPASGPSNSGPSRPKKSLPNTSTQQVKQESVSVLAPSDLGGTLVPQTAEELAELSTDSDEDDGGTNGSGAKRRKGKSKSNLPRRQIKIEYIQDKSRRNITFGKRKHGIFKKASEISVLTGCEVMLIVAPKDNEHQAFTFATAKLQPMVTDPAGEAFIQNCLRYGALMPGAPSGMTGAYGSSAPHLQGPLMSTLNMGPRGSGTTHHGPPSHAPMYPYGPTTSIGRRPPASYGLPHPLSSSPQSNGSASLNQPANHPSLAVTDRSKRTNSNSPMPHLDSPMPHLGQNNSNASSKVTWQTTGHPTVSDFHPVNSNIGGSGGSVGSSNDVLTDWNVPNARHMFQPSPSLTPTSAQSRTTSNFGMNSAAVAGMSYPNMNTGPPPFHRQSPDSSILPPNAWQGLPASANPVRAAPSTPGRANNSNTSNGNGPTFLEPLVLSQPYEHRSTSSDGPMSAGPVSRSNNHPVNMQPSLSQYGDHDHYDNICAPSAYLNDDGSDLEGRPYTLDTPDQRWPNNMH</sequence>
<keyword evidence="4" id="KW-0804">Transcription</keyword>
<dbReference type="FunFam" id="3.40.1810.10:FF:000002">
    <property type="entry name" value="Serum response factor b"/>
    <property type="match status" value="1"/>
</dbReference>
<proteinExistence type="predicted"/>
<keyword evidence="5" id="KW-0539">Nucleus</keyword>
<dbReference type="Pfam" id="PF00319">
    <property type="entry name" value="SRF-TF"/>
    <property type="match status" value="1"/>
</dbReference>
<reference evidence="8" key="1">
    <citation type="submission" date="2013-11" db="EMBL/GenBank/DDBJ databases">
        <title>Genome sequence of the fusiform rust pathogen reveals effectors for host alternation and coevolution with pine.</title>
        <authorList>
            <consortium name="DOE Joint Genome Institute"/>
            <person name="Smith K."/>
            <person name="Pendleton A."/>
            <person name="Kubisiak T."/>
            <person name="Anderson C."/>
            <person name="Salamov A."/>
            <person name="Aerts A."/>
            <person name="Riley R."/>
            <person name="Clum A."/>
            <person name="Lindquist E."/>
            <person name="Ence D."/>
            <person name="Campbell M."/>
            <person name="Kronenberg Z."/>
            <person name="Feau N."/>
            <person name="Dhillon B."/>
            <person name="Hamelin R."/>
            <person name="Burleigh J."/>
            <person name="Smith J."/>
            <person name="Yandell M."/>
            <person name="Nelson C."/>
            <person name="Grigoriev I."/>
            <person name="Davis J."/>
        </authorList>
    </citation>
    <scope>NUCLEOTIDE SEQUENCE</scope>
    <source>
        <strain evidence="8">G11</strain>
    </source>
</reference>
<feature type="domain" description="MADS-box" evidence="7">
    <location>
        <begin position="82"/>
        <end position="142"/>
    </location>
</feature>
<evidence type="ECO:0000259" key="7">
    <source>
        <dbReference type="PROSITE" id="PS50066"/>
    </source>
</evidence>
<comment type="caution">
    <text evidence="8">The sequence shown here is derived from an EMBL/GenBank/DDBJ whole genome shotgun (WGS) entry which is preliminary data.</text>
</comment>
<evidence type="ECO:0000256" key="5">
    <source>
        <dbReference type="ARBA" id="ARBA00023242"/>
    </source>
</evidence>
<feature type="region of interest" description="Disordered" evidence="6">
    <location>
        <begin position="375"/>
        <end position="461"/>
    </location>
</feature>
<dbReference type="SUPFAM" id="SSF55455">
    <property type="entry name" value="SRF-like"/>
    <property type="match status" value="1"/>
</dbReference>
<dbReference type="PANTHER" id="PTHR48019">
    <property type="entry name" value="SERUM RESPONSE FACTOR HOMOLOG"/>
    <property type="match status" value="1"/>
</dbReference>
<dbReference type="CDD" id="cd00266">
    <property type="entry name" value="MADS_SRF_like"/>
    <property type="match status" value="1"/>
</dbReference>
<organism evidence="8 9">
    <name type="scientific">Cronartium quercuum f. sp. fusiforme G11</name>
    <dbReference type="NCBI Taxonomy" id="708437"/>
    <lineage>
        <taxon>Eukaryota</taxon>
        <taxon>Fungi</taxon>
        <taxon>Dikarya</taxon>
        <taxon>Basidiomycota</taxon>
        <taxon>Pucciniomycotina</taxon>
        <taxon>Pucciniomycetes</taxon>
        <taxon>Pucciniales</taxon>
        <taxon>Coleosporiaceae</taxon>
        <taxon>Cronartium</taxon>
    </lineage>
</organism>
<dbReference type="GO" id="GO:0045944">
    <property type="term" value="P:positive regulation of transcription by RNA polymerase II"/>
    <property type="evidence" value="ECO:0007669"/>
    <property type="project" value="InterPro"/>
</dbReference>
<comment type="subcellular location">
    <subcellularLocation>
        <location evidence="1">Nucleus</location>
    </subcellularLocation>
</comment>
<keyword evidence="3" id="KW-0238">DNA-binding</keyword>
<gene>
    <name evidence="8" type="ORF">CROQUDRAFT_134354</name>
</gene>
<dbReference type="GO" id="GO:0000981">
    <property type="term" value="F:DNA-binding transcription factor activity, RNA polymerase II-specific"/>
    <property type="evidence" value="ECO:0007669"/>
    <property type="project" value="InterPro"/>
</dbReference>
<feature type="compositionally biased region" description="Polar residues" evidence="6">
    <location>
        <begin position="237"/>
        <end position="254"/>
    </location>
</feature>
<evidence type="ECO:0000313" key="9">
    <source>
        <dbReference type="Proteomes" id="UP000886653"/>
    </source>
</evidence>
<feature type="compositionally biased region" description="Polar residues" evidence="6">
    <location>
        <begin position="1"/>
        <end position="12"/>
    </location>
</feature>
<feature type="compositionally biased region" description="Polar residues" evidence="6">
    <location>
        <begin position="284"/>
        <end position="300"/>
    </location>
</feature>
<dbReference type="PRINTS" id="PR00404">
    <property type="entry name" value="MADSDOMAIN"/>
</dbReference>
<dbReference type="EMBL" id="MU167295">
    <property type="protein sequence ID" value="KAG0144434.1"/>
    <property type="molecule type" value="Genomic_DNA"/>
</dbReference>
<evidence type="ECO:0000256" key="1">
    <source>
        <dbReference type="ARBA" id="ARBA00004123"/>
    </source>
</evidence>
<dbReference type="InterPro" id="IPR050142">
    <property type="entry name" value="MADS-box/MEF2_TF"/>
</dbReference>
<dbReference type="GO" id="GO:0000987">
    <property type="term" value="F:cis-regulatory region sequence-specific DNA binding"/>
    <property type="evidence" value="ECO:0007669"/>
    <property type="project" value="InterPro"/>
</dbReference>
<keyword evidence="2" id="KW-0805">Transcription regulation</keyword>
<feature type="compositionally biased region" description="Low complexity" evidence="6">
    <location>
        <begin position="417"/>
        <end position="428"/>
    </location>
</feature>
<evidence type="ECO:0000256" key="6">
    <source>
        <dbReference type="SAM" id="MobiDB-lite"/>
    </source>
</evidence>
<accession>A0A9P6NE65</accession>